<dbReference type="CDD" id="cd00146">
    <property type="entry name" value="PKD"/>
    <property type="match status" value="2"/>
</dbReference>
<keyword evidence="3" id="KW-1185">Reference proteome</keyword>
<evidence type="ECO:0000259" key="1">
    <source>
        <dbReference type="PROSITE" id="PS50093"/>
    </source>
</evidence>
<comment type="caution">
    <text evidence="2">The sequence shown here is derived from an EMBL/GenBank/DDBJ whole genome shotgun (WGS) entry which is preliminary data.</text>
</comment>
<reference evidence="2 3" key="1">
    <citation type="submission" date="2018-03" db="EMBL/GenBank/DDBJ databases">
        <title>Genomic Encyclopedia of Type Strains, Phase III (KMG-III): the genomes of soil and plant-associated and newly described type strains.</title>
        <authorList>
            <person name="Whitman W."/>
        </authorList>
    </citation>
    <scope>NUCLEOTIDE SEQUENCE [LARGE SCALE GENOMIC DNA]</scope>
    <source>
        <strain evidence="2 3">CGMCC 1.12700</strain>
    </source>
</reference>
<proteinExistence type="predicted"/>
<dbReference type="InterPro" id="IPR022409">
    <property type="entry name" value="PKD/Chitinase_dom"/>
</dbReference>
<feature type="domain" description="PKD" evidence="1">
    <location>
        <begin position="310"/>
        <end position="344"/>
    </location>
</feature>
<dbReference type="InterPro" id="IPR013783">
    <property type="entry name" value="Ig-like_fold"/>
</dbReference>
<evidence type="ECO:0000313" key="2">
    <source>
        <dbReference type="EMBL" id="PSK94770.1"/>
    </source>
</evidence>
<dbReference type="InterPro" id="IPR026341">
    <property type="entry name" value="T9SS_type_B"/>
</dbReference>
<dbReference type="InterPro" id="IPR000601">
    <property type="entry name" value="PKD_dom"/>
</dbReference>
<dbReference type="Gene3D" id="2.60.40.10">
    <property type="entry name" value="Immunoglobulins"/>
    <property type="match status" value="3"/>
</dbReference>
<dbReference type="AlphaFoldDB" id="A0A2P8DC27"/>
<dbReference type="Pfam" id="PF18911">
    <property type="entry name" value="PKD_4"/>
    <property type="match status" value="1"/>
</dbReference>
<organism evidence="2 3">
    <name type="scientific">Taibaiella chishuiensis</name>
    <dbReference type="NCBI Taxonomy" id="1434707"/>
    <lineage>
        <taxon>Bacteria</taxon>
        <taxon>Pseudomonadati</taxon>
        <taxon>Bacteroidota</taxon>
        <taxon>Chitinophagia</taxon>
        <taxon>Chitinophagales</taxon>
        <taxon>Chitinophagaceae</taxon>
        <taxon>Taibaiella</taxon>
    </lineage>
</organism>
<dbReference type="NCBIfam" id="TIGR04131">
    <property type="entry name" value="Bac_Flav_CTERM"/>
    <property type="match status" value="1"/>
</dbReference>
<dbReference type="SUPFAM" id="SSF49299">
    <property type="entry name" value="PKD domain"/>
    <property type="match status" value="2"/>
</dbReference>
<evidence type="ECO:0000313" key="3">
    <source>
        <dbReference type="Proteomes" id="UP000240572"/>
    </source>
</evidence>
<dbReference type="InterPro" id="IPR035986">
    <property type="entry name" value="PKD_dom_sf"/>
</dbReference>
<dbReference type="Proteomes" id="UP000240572">
    <property type="component" value="Unassembled WGS sequence"/>
</dbReference>
<dbReference type="Pfam" id="PF00801">
    <property type="entry name" value="PKD"/>
    <property type="match status" value="1"/>
</dbReference>
<accession>A0A2P8DC27</accession>
<dbReference type="Pfam" id="PF13585">
    <property type="entry name" value="CHU_C"/>
    <property type="match status" value="1"/>
</dbReference>
<feature type="domain" description="PKD" evidence="1">
    <location>
        <begin position="382"/>
        <end position="418"/>
    </location>
</feature>
<dbReference type="EMBL" id="PYGD01000001">
    <property type="protein sequence ID" value="PSK94770.1"/>
    <property type="molecule type" value="Genomic_DNA"/>
</dbReference>
<dbReference type="SMART" id="SM00089">
    <property type="entry name" value="PKD"/>
    <property type="match status" value="3"/>
</dbReference>
<protein>
    <submittedName>
        <fullName evidence="2">Gliding motility-associated-like protein</fullName>
    </submittedName>
</protein>
<dbReference type="PROSITE" id="PS50093">
    <property type="entry name" value="PKD"/>
    <property type="match status" value="2"/>
</dbReference>
<gene>
    <name evidence="2" type="ORF">B0I18_101930</name>
</gene>
<name>A0A2P8DC27_9BACT</name>
<sequence length="615" mass="67308">MIGGDVTYRCIGGNNFEVTLTLYQDCLYGEPVAIQQDNPAQYAIYTSGNPAILYTSGNVSAFSTETVPPNFSNECINNFPNTCMRKQVFKFTVNLPPSSTGYDIVYQRCCRNAAINNIANPGNVGVTYSAQIPPFLGDQCPNNSAVFKSMPPQIICAQNPFVYDFSAIDPDGDSLSYRLCAAHPGGMATNPAPSGGGISPPPFPSVPYLAPYSATRPMTGSPDLQINPVTGLMTGTPGTIGRFVVTVCVSEWRNGAIINTSSRDVQFVVTNCSKAVVANIPELADEPNTFTVQCKGKTVQFINNSTGGFTYLWDFGVPGATSTEFAPSFTYPDTGTYIVRLQVNAGTTCPDSISRLVKIYPEYRADFVWNGKLCPGEPIQYFDSSVATYPPVVSWNWDFGDGSTSDQQNPVHVYARPGGEKQVTLISRSKLGCRDTVTKTLPMRYFDPFAGNDTIIVFGYNYSLNGTGSQHYRWTPTDYLSDPNIANPTVNFPDTGTYTYILHGSSDEGCEATDTINIQVVNFGHIFIPNAFSPNGDGINDVLIPRLVGYARINYFYIFNRFGQRVYESINNNAPNWDGQFNGAPVELGVYYWVINVTDVNGNRVDRRGDVMVIR</sequence>